<dbReference type="AlphaFoldDB" id="A0A841RIU6"/>
<evidence type="ECO:0000313" key="2">
    <source>
        <dbReference type="Proteomes" id="UP000587760"/>
    </source>
</evidence>
<dbReference type="PROSITE" id="PS51257">
    <property type="entry name" value="PROKAR_LIPOPROTEIN"/>
    <property type="match status" value="1"/>
</dbReference>
<dbReference type="EMBL" id="JACHGJ010000015">
    <property type="protein sequence ID" value="MBB6482649.1"/>
    <property type="molecule type" value="Genomic_DNA"/>
</dbReference>
<protein>
    <submittedName>
        <fullName evidence="1">Uncharacterized protein YbjQ (UPF0145 family)</fullName>
    </submittedName>
</protein>
<gene>
    <name evidence="1" type="ORF">HNR50_004354</name>
</gene>
<reference evidence="1 2" key="1">
    <citation type="submission" date="2020-08" db="EMBL/GenBank/DDBJ databases">
        <title>Genomic Encyclopedia of Type Strains, Phase IV (KMG-IV): sequencing the most valuable type-strain genomes for metagenomic binning, comparative biology and taxonomic classification.</title>
        <authorList>
            <person name="Goeker M."/>
        </authorList>
    </citation>
    <scope>NUCLEOTIDE SEQUENCE [LARGE SCALE GENOMIC DNA]</scope>
    <source>
        <strain evidence="1 2">DSM 2461</strain>
    </source>
</reference>
<name>A0A841RIU6_9SPIO</name>
<keyword evidence="2" id="KW-1185">Reference proteome</keyword>
<dbReference type="Proteomes" id="UP000587760">
    <property type="component" value="Unassembled WGS sequence"/>
</dbReference>
<dbReference type="RefSeq" id="WP_184748886.1">
    <property type="nucleotide sequence ID" value="NZ_JACHGJ010000015.1"/>
</dbReference>
<proteinExistence type="predicted"/>
<comment type="caution">
    <text evidence="1">The sequence shown here is derived from an EMBL/GenBank/DDBJ whole genome shotgun (WGS) entry which is preliminary data.</text>
</comment>
<organism evidence="1 2">
    <name type="scientific">Spirochaeta isovalerica</name>
    <dbReference type="NCBI Taxonomy" id="150"/>
    <lineage>
        <taxon>Bacteria</taxon>
        <taxon>Pseudomonadati</taxon>
        <taxon>Spirochaetota</taxon>
        <taxon>Spirochaetia</taxon>
        <taxon>Spirochaetales</taxon>
        <taxon>Spirochaetaceae</taxon>
        <taxon>Spirochaeta</taxon>
    </lineage>
</organism>
<evidence type="ECO:0000313" key="1">
    <source>
        <dbReference type="EMBL" id="MBB6482649.1"/>
    </source>
</evidence>
<accession>A0A841RIU6</accession>
<sequence length="163" mass="17620">MTKKVLIALFILIGITFTGCKSVDMTSNKTGWSDYASIVVKDYEVIDHIFVESTEVTKVGIFKFKTTISGSTITYDMLIKEAIALGADDVINVRIEAQDLSNKSFLNSLFGGYTETIKYTANALAIKYLDEAEAETRKGDSNNPSGMMSGTGESGLLGLFGGN</sequence>